<proteinExistence type="predicted"/>
<dbReference type="SUPFAM" id="SSF110916">
    <property type="entry name" value="Peptidyl-tRNA hydrolase domain-like"/>
    <property type="match status" value="1"/>
</dbReference>
<sequence length="254" mass="28587">MSLIPRSPRALSKSLLPNFHGRIQRYIGYEIFSHATAPMVKGTLELSARSKLVNPRHIHTSALCREETQIYQWVAHSDGSHDEGAPLPPNIASFMDKSEDTKELARSWVKQFTDRGGIPKREFEVGYSRSSGPGGQHVNKTSTKATVRLPLNCRWVPEWAKSDLRKHATSYIARNDSLQVSSDVNRSQSQNLAECLRKINSQIESAASTAIPKPPDLEKLKRIGKYKASFERAQKETKQRSKSIKQGRGKVRPE</sequence>
<reference evidence="3 4" key="1">
    <citation type="submission" date="2014-11" db="EMBL/GenBank/DDBJ databases">
        <authorList>
            <person name="Wibberg Daniel"/>
        </authorList>
    </citation>
    <scope>NUCLEOTIDE SEQUENCE [LARGE SCALE GENOMIC DNA]</scope>
    <source>
        <strain evidence="3">Rhizoctonia solani AG1-IB 7/3/14</strain>
    </source>
</reference>
<dbReference type="InterPro" id="IPR052104">
    <property type="entry name" value="Mito_Release_Factor_mL62"/>
</dbReference>
<dbReference type="PANTHER" id="PTHR11075">
    <property type="entry name" value="PEPTIDE CHAIN RELEASE FACTOR"/>
    <property type="match status" value="1"/>
</dbReference>
<keyword evidence="3" id="KW-0378">Hydrolase</keyword>
<dbReference type="Proteomes" id="UP000059188">
    <property type="component" value="Unassembled WGS sequence"/>
</dbReference>
<feature type="domain" description="Prokaryotic-type class I peptide chain release factors" evidence="2">
    <location>
        <begin position="118"/>
        <end position="246"/>
    </location>
</feature>
<dbReference type="Pfam" id="PF00472">
    <property type="entry name" value="RF-1"/>
    <property type="match status" value="1"/>
</dbReference>
<name>A0A0B7G3B9_THACB</name>
<gene>
    <name evidence="3" type="ORF">RSOLAG1IB_12698</name>
</gene>
<accession>A0A0B7G3B9</accession>
<dbReference type="GO" id="GO:0005762">
    <property type="term" value="C:mitochondrial large ribosomal subunit"/>
    <property type="evidence" value="ECO:0007669"/>
    <property type="project" value="TreeGrafter"/>
</dbReference>
<dbReference type="AlphaFoldDB" id="A0A0B7G3B9"/>
<dbReference type="EMBL" id="LN679964">
    <property type="protein sequence ID" value="CEL63579.1"/>
    <property type="molecule type" value="Genomic_DNA"/>
</dbReference>
<evidence type="ECO:0000256" key="1">
    <source>
        <dbReference type="SAM" id="MobiDB-lite"/>
    </source>
</evidence>
<feature type="compositionally biased region" description="Basic residues" evidence="1">
    <location>
        <begin position="240"/>
        <end position="254"/>
    </location>
</feature>
<dbReference type="InterPro" id="IPR000352">
    <property type="entry name" value="Pep_chain_release_fac_I"/>
</dbReference>
<dbReference type="STRING" id="1108050.A0A0B7G3B9"/>
<dbReference type="GO" id="GO:0016150">
    <property type="term" value="F:translation release factor activity, codon nonspecific"/>
    <property type="evidence" value="ECO:0007669"/>
    <property type="project" value="TreeGrafter"/>
</dbReference>
<dbReference type="OrthoDB" id="270639at2759"/>
<dbReference type="GO" id="GO:0004045">
    <property type="term" value="F:peptidyl-tRNA hydrolase activity"/>
    <property type="evidence" value="ECO:0007669"/>
    <property type="project" value="TreeGrafter"/>
</dbReference>
<evidence type="ECO:0000313" key="4">
    <source>
        <dbReference type="Proteomes" id="UP000059188"/>
    </source>
</evidence>
<organism evidence="3 4">
    <name type="scientific">Thanatephorus cucumeris (strain AG1-IB / isolate 7/3/14)</name>
    <name type="common">Lettuce bottom rot fungus</name>
    <name type="synonym">Rhizoctonia solani</name>
    <dbReference type="NCBI Taxonomy" id="1108050"/>
    <lineage>
        <taxon>Eukaryota</taxon>
        <taxon>Fungi</taxon>
        <taxon>Dikarya</taxon>
        <taxon>Basidiomycota</taxon>
        <taxon>Agaricomycotina</taxon>
        <taxon>Agaricomycetes</taxon>
        <taxon>Cantharellales</taxon>
        <taxon>Ceratobasidiaceae</taxon>
        <taxon>Rhizoctonia</taxon>
        <taxon>Rhizoctonia solani AG-1</taxon>
    </lineage>
</organism>
<protein>
    <submittedName>
        <fullName evidence="3">Peptidyl-tRNA hydrolase ICT1, mitochondrial</fullName>
    </submittedName>
</protein>
<evidence type="ECO:0000259" key="2">
    <source>
        <dbReference type="Pfam" id="PF00472"/>
    </source>
</evidence>
<feature type="region of interest" description="Disordered" evidence="1">
    <location>
        <begin position="231"/>
        <end position="254"/>
    </location>
</feature>
<evidence type="ECO:0000313" key="3">
    <source>
        <dbReference type="EMBL" id="CEL63579.1"/>
    </source>
</evidence>
<dbReference type="PANTHER" id="PTHR11075:SF54">
    <property type="entry name" value="LARGE RIBOSOMAL SUBUNIT PROTEIN ML62"/>
    <property type="match status" value="1"/>
</dbReference>
<keyword evidence="4" id="KW-1185">Reference proteome</keyword>
<dbReference type="GO" id="GO:0070126">
    <property type="term" value="P:mitochondrial translational termination"/>
    <property type="evidence" value="ECO:0007669"/>
    <property type="project" value="TreeGrafter"/>
</dbReference>
<dbReference type="Gene3D" id="3.30.160.20">
    <property type="match status" value="1"/>
</dbReference>